<dbReference type="PANTHER" id="PTHR32370">
    <property type="entry name" value="OS12G0117600 PROTEIN"/>
    <property type="match status" value="1"/>
</dbReference>
<evidence type="ECO:0000313" key="5">
    <source>
        <dbReference type="EMBL" id="ONK58751.1"/>
    </source>
</evidence>
<dbReference type="EMBL" id="CM007389">
    <property type="protein sequence ID" value="ONK58751.1"/>
    <property type="molecule type" value="Genomic_DNA"/>
</dbReference>
<evidence type="ECO:0000259" key="4">
    <source>
        <dbReference type="PROSITE" id="PS51649"/>
    </source>
</evidence>
<evidence type="ECO:0000256" key="2">
    <source>
        <dbReference type="ARBA" id="ARBA00022786"/>
    </source>
</evidence>
<dbReference type="AlphaFoldDB" id="A0A5P1E7Y7"/>
<dbReference type="Proteomes" id="UP000243459">
    <property type="component" value="Chromosome 9"/>
</dbReference>
<keyword evidence="6" id="KW-1185">Reference proteome</keyword>
<dbReference type="OMA" id="TIKGWWA"/>
<evidence type="ECO:0000313" key="6">
    <source>
        <dbReference type="Proteomes" id="UP000243459"/>
    </source>
</evidence>
<dbReference type="InterPro" id="IPR011333">
    <property type="entry name" value="SKP1/BTB/POZ_sf"/>
</dbReference>
<dbReference type="InterPro" id="IPR027356">
    <property type="entry name" value="NPH3_dom"/>
</dbReference>
<dbReference type="Gene3D" id="3.30.710.10">
    <property type="entry name" value="Potassium Channel Kv1.1, Chain A"/>
    <property type="match status" value="1"/>
</dbReference>
<gene>
    <name evidence="5" type="ORF">A4U43_C09F16280</name>
</gene>
<organism evidence="5 6">
    <name type="scientific">Asparagus officinalis</name>
    <name type="common">Garden asparagus</name>
    <dbReference type="NCBI Taxonomy" id="4686"/>
    <lineage>
        <taxon>Eukaryota</taxon>
        <taxon>Viridiplantae</taxon>
        <taxon>Streptophyta</taxon>
        <taxon>Embryophyta</taxon>
        <taxon>Tracheophyta</taxon>
        <taxon>Spermatophyta</taxon>
        <taxon>Magnoliopsida</taxon>
        <taxon>Liliopsida</taxon>
        <taxon>Asparagales</taxon>
        <taxon>Asparagaceae</taxon>
        <taxon>Asparagoideae</taxon>
        <taxon>Asparagus</taxon>
    </lineage>
</organism>
<proteinExistence type="inferred from homology"/>
<name>A0A5P1E7Y7_ASPOF</name>
<dbReference type="GO" id="GO:0016567">
    <property type="term" value="P:protein ubiquitination"/>
    <property type="evidence" value="ECO:0007669"/>
    <property type="project" value="UniProtKB-UniPathway"/>
</dbReference>
<keyword evidence="2" id="KW-0833">Ubl conjugation pathway</keyword>
<protein>
    <recommendedName>
        <fullName evidence="4">NPH3 domain-containing protein</fullName>
    </recommendedName>
</protein>
<sequence>MKFMKLGTRPDTFFTAEAIRSVSSEVSTDIKIKVQNSLYLLHKFPLLSRCLRLRTLCSEWKGSPDDMIIELSEIPGGAEAFEVCTKFCYGITITLSALNFVTVEGFADDAPGNKTVPASMRRAWNHWPLRRCPCLKDHRTPFKGRLVSLQQRMVGGEALQVYAFRWLPNMWRDGQQSNQMPEYPCSESLSLREITMKHRLILEKLVSLLPSDKGALPCGFLLKLLKSANVLNASPSSKLELARRVGLQLEEATVSDLLIPSLSYVDETLYDVDIVTTILEEFLLQGQSPPTSPPRGRFGYERRRSRSAENVEFEGHDNSRRSSSASHSSKLRVAKLIDCYLQEIARDANLPMEKVIALAEAVPDFARTDHDDLYKVIDIYLRAHPELNKSARKKLCRILNCKKLSMEACVHAAQNDMLPLRVVVQVLFFEQARAAAVPGGQMNELPNNIKQLLATTSDLDDDKEAATHRPMATASHLGDSWSISGLKYPTANLETLKMKLEEADNDIEDDILHRNGLLRSSSTRFKALCSIPNKPKRIFSKLWSMNRSVRERQ</sequence>
<reference evidence="6" key="1">
    <citation type="journal article" date="2017" name="Nat. Commun.">
        <title>The asparagus genome sheds light on the origin and evolution of a young Y chromosome.</title>
        <authorList>
            <person name="Harkess A."/>
            <person name="Zhou J."/>
            <person name="Xu C."/>
            <person name="Bowers J.E."/>
            <person name="Van der Hulst R."/>
            <person name="Ayyampalayam S."/>
            <person name="Mercati F."/>
            <person name="Riccardi P."/>
            <person name="McKain M.R."/>
            <person name="Kakrana A."/>
            <person name="Tang H."/>
            <person name="Ray J."/>
            <person name="Groenendijk J."/>
            <person name="Arikit S."/>
            <person name="Mathioni S.M."/>
            <person name="Nakano M."/>
            <person name="Shan H."/>
            <person name="Telgmann-Rauber A."/>
            <person name="Kanno A."/>
            <person name="Yue Z."/>
            <person name="Chen H."/>
            <person name="Li W."/>
            <person name="Chen Y."/>
            <person name="Xu X."/>
            <person name="Zhang Y."/>
            <person name="Luo S."/>
            <person name="Chen H."/>
            <person name="Gao J."/>
            <person name="Mao Z."/>
            <person name="Pires J.C."/>
            <person name="Luo M."/>
            <person name="Kudrna D."/>
            <person name="Wing R.A."/>
            <person name="Meyers B.C."/>
            <person name="Yi K."/>
            <person name="Kong H."/>
            <person name="Lavrijsen P."/>
            <person name="Sunseri F."/>
            <person name="Falavigna A."/>
            <person name="Ye Y."/>
            <person name="Leebens-Mack J.H."/>
            <person name="Chen G."/>
        </authorList>
    </citation>
    <scope>NUCLEOTIDE SEQUENCE [LARGE SCALE GENOMIC DNA]</scope>
    <source>
        <strain evidence="6">cv. DH0086</strain>
    </source>
</reference>
<dbReference type="InterPro" id="IPR043454">
    <property type="entry name" value="NPH3/RPT2-like"/>
</dbReference>
<dbReference type="SUPFAM" id="SSF54695">
    <property type="entry name" value="POZ domain"/>
    <property type="match status" value="1"/>
</dbReference>
<dbReference type="Gramene" id="ONK58751">
    <property type="protein sequence ID" value="ONK58751"/>
    <property type="gene ID" value="A4U43_C09F16280"/>
</dbReference>
<dbReference type="Pfam" id="PF03000">
    <property type="entry name" value="NPH3"/>
    <property type="match status" value="1"/>
</dbReference>
<evidence type="ECO:0000256" key="1">
    <source>
        <dbReference type="ARBA" id="ARBA00004906"/>
    </source>
</evidence>
<evidence type="ECO:0000256" key="3">
    <source>
        <dbReference type="PROSITE-ProRule" id="PRU00982"/>
    </source>
</evidence>
<dbReference type="UniPathway" id="UPA00143"/>
<comment type="pathway">
    <text evidence="1">Protein modification; protein ubiquitination.</text>
</comment>
<dbReference type="PROSITE" id="PS51649">
    <property type="entry name" value="NPH3"/>
    <property type="match status" value="1"/>
</dbReference>
<comment type="similarity">
    <text evidence="3">Belongs to the NPH3 family.</text>
</comment>
<feature type="domain" description="NPH3" evidence="4">
    <location>
        <begin position="123"/>
        <end position="433"/>
    </location>
</feature>
<accession>A0A5P1E7Y7</accession>